<feature type="compositionally biased region" description="Basic and acidic residues" evidence="1">
    <location>
        <begin position="44"/>
        <end position="56"/>
    </location>
</feature>
<accession>A0A3R6Z955</accession>
<evidence type="ECO:0000313" key="3">
    <source>
        <dbReference type="Proteomes" id="UP000284822"/>
    </source>
</evidence>
<reference evidence="2 3" key="1">
    <citation type="submission" date="2018-07" db="EMBL/GenBank/DDBJ databases">
        <title>Genome sequences of six Lactobacillus spp. isolated from bumble bee guts.</title>
        <authorList>
            <person name="Motta E.V.S."/>
            <person name="Moran N.A."/>
        </authorList>
    </citation>
    <scope>NUCLEOTIDE SEQUENCE [LARGE SCALE GENOMIC DNA]</scope>
    <source>
        <strain evidence="2 3">LV-8.1</strain>
    </source>
</reference>
<organism evidence="2 3">
    <name type="scientific">Bombilactobacillus bombi</name>
    <dbReference type="NCBI Taxonomy" id="1303590"/>
    <lineage>
        <taxon>Bacteria</taxon>
        <taxon>Bacillati</taxon>
        <taxon>Bacillota</taxon>
        <taxon>Bacilli</taxon>
        <taxon>Lactobacillales</taxon>
        <taxon>Lactobacillaceae</taxon>
        <taxon>Bombilactobacillus</taxon>
    </lineage>
</organism>
<proteinExistence type="predicted"/>
<evidence type="ECO:0000313" key="2">
    <source>
        <dbReference type="EMBL" id="RHW46821.1"/>
    </source>
</evidence>
<dbReference type="EMBL" id="QOCS01000009">
    <property type="protein sequence ID" value="RHW46821.1"/>
    <property type="molecule type" value="Genomic_DNA"/>
</dbReference>
<dbReference type="AlphaFoldDB" id="A0A3R6Z955"/>
<name>A0A3R6Z955_9LACO</name>
<sequence length="72" mass="7995">MQPDYQKVSANLSNEIASDVYTIAILQQQLASANVIINEQKLKHPEDFPADNEKGVKNGQEIQDNPKSGKEI</sequence>
<protein>
    <submittedName>
        <fullName evidence="2">Uncharacterized protein</fullName>
    </submittedName>
</protein>
<comment type="caution">
    <text evidence="2">The sequence shown here is derived from an EMBL/GenBank/DDBJ whole genome shotgun (WGS) entry which is preliminary data.</text>
</comment>
<dbReference type="RefSeq" id="WP_118910635.1">
    <property type="nucleotide sequence ID" value="NZ_QOCS01000009.1"/>
</dbReference>
<feature type="region of interest" description="Disordered" evidence="1">
    <location>
        <begin position="44"/>
        <end position="72"/>
    </location>
</feature>
<dbReference type="Proteomes" id="UP000284822">
    <property type="component" value="Unassembled WGS sequence"/>
</dbReference>
<gene>
    <name evidence="2" type="ORF">DS832_04855</name>
</gene>
<evidence type="ECO:0000256" key="1">
    <source>
        <dbReference type="SAM" id="MobiDB-lite"/>
    </source>
</evidence>